<comment type="caution">
    <text evidence="2">The sequence shown here is derived from an EMBL/GenBank/DDBJ whole genome shotgun (WGS) entry which is preliminary data.</text>
</comment>
<dbReference type="GeneID" id="87866642"/>
<keyword evidence="1" id="KW-0732">Signal</keyword>
<accession>A0AAE0MWH4</accession>
<feature type="chain" id="PRO_5042079248" evidence="1">
    <location>
        <begin position="36"/>
        <end position="348"/>
    </location>
</feature>
<reference evidence="2" key="1">
    <citation type="journal article" date="2023" name="Mol. Phylogenet. Evol.">
        <title>Genome-scale phylogeny and comparative genomics of the fungal order Sordariales.</title>
        <authorList>
            <person name="Hensen N."/>
            <person name="Bonometti L."/>
            <person name="Westerberg I."/>
            <person name="Brannstrom I.O."/>
            <person name="Guillou S."/>
            <person name="Cros-Aarteil S."/>
            <person name="Calhoun S."/>
            <person name="Haridas S."/>
            <person name="Kuo A."/>
            <person name="Mondo S."/>
            <person name="Pangilinan J."/>
            <person name="Riley R."/>
            <person name="LaButti K."/>
            <person name="Andreopoulos B."/>
            <person name="Lipzen A."/>
            <person name="Chen C."/>
            <person name="Yan M."/>
            <person name="Daum C."/>
            <person name="Ng V."/>
            <person name="Clum A."/>
            <person name="Steindorff A."/>
            <person name="Ohm R.A."/>
            <person name="Martin F."/>
            <person name="Silar P."/>
            <person name="Natvig D.O."/>
            <person name="Lalanne C."/>
            <person name="Gautier V."/>
            <person name="Ament-Velasquez S.L."/>
            <person name="Kruys A."/>
            <person name="Hutchinson M.I."/>
            <person name="Powell A.J."/>
            <person name="Barry K."/>
            <person name="Miller A.N."/>
            <person name="Grigoriev I.V."/>
            <person name="Debuchy R."/>
            <person name="Gladieux P."/>
            <person name="Hiltunen Thoren M."/>
            <person name="Johannesson H."/>
        </authorList>
    </citation>
    <scope>NUCLEOTIDE SEQUENCE</scope>
    <source>
        <strain evidence="2">CBS 560.94</strain>
    </source>
</reference>
<dbReference type="Proteomes" id="UP001278500">
    <property type="component" value="Unassembled WGS sequence"/>
</dbReference>
<dbReference type="EMBL" id="JAUEPP010000002">
    <property type="protein sequence ID" value="KAK3352120.1"/>
    <property type="molecule type" value="Genomic_DNA"/>
</dbReference>
<dbReference type="AlphaFoldDB" id="A0AAE0MWH4"/>
<reference evidence="2" key="2">
    <citation type="submission" date="2023-06" db="EMBL/GenBank/DDBJ databases">
        <authorList>
            <consortium name="Lawrence Berkeley National Laboratory"/>
            <person name="Haridas S."/>
            <person name="Hensen N."/>
            <person name="Bonometti L."/>
            <person name="Westerberg I."/>
            <person name="Brannstrom I.O."/>
            <person name="Guillou S."/>
            <person name="Cros-Aarteil S."/>
            <person name="Calhoun S."/>
            <person name="Kuo A."/>
            <person name="Mondo S."/>
            <person name="Pangilinan J."/>
            <person name="Riley R."/>
            <person name="Labutti K."/>
            <person name="Andreopoulos B."/>
            <person name="Lipzen A."/>
            <person name="Chen C."/>
            <person name="Yanf M."/>
            <person name="Daum C."/>
            <person name="Ng V."/>
            <person name="Clum A."/>
            <person name="Steindorff A."/>
            <person name="Ohm R."/>
            <person name="Martin F."/>
            <person name="Silar P."/>
            <person name="Natvig D."/>
            <person name="Lalanne C."/>
            <person name="Gautier V."/>
            <person name="Ament-Velasquez S.L."/>
            <person name="Kruys A."/>
            <person name="Hutchinson M.I."/>
            <person name="Powell A.J."/>
            <person name="Barry K."/>
            <person name="Miller A.N."/>
            <person name="Grigoriev I.V."/>
            <person name="Debuchy R."/>
            <person name="Gladieux P."/>
            <person name="Thoren M.H."/>
            <person name="Johannesson H."/>
        </authorList>
    </citation>
    <scope>NUCLEOTIDE SEQUENCE</scope>
    <source>
        <strain evidence="2">CBS 560.94</strain>
    </source>
</reference>
<evidence type="ECO:0000313" key="3">
    <source>
        <dbReference type="Proteomes" id="UP001278500"/>
    </source>
</evidence>
<keyword evidence="3" id="KW-1185">Reference proteome</keyword>
<proteinExistence type="predicted"/>
<evidence type="ECO:0000313" key="2">
    <source>
        <dbReference type="EMBL" id="KAK3352120.1"/>
    </source>
</evidence>
<name>A0AAE0MWH4_9PEZI</name>
<feature type="signal peptide" evidence="1">
    <location>
        <begin position="1"/>
        <end position="35"/>
    </location>
</feature>
<protein>
    <submittedName>
        <fullName evidence="2">Uncharacterized protein</fullName>
    </submittedName>
</protein>
<sequence>MHQRSFKPTTKHRATSTKTALLGLLMAAPGVWVDAAPGVSLDAVVANKLEAKSHHGVGDVDKPVIIAAKKPEDDDPWLMPANKFYDNYLDNYWANRNQSSVHGRSSLVGMAHRKRTVPKYDSALYCGIFATGYREDISSLLWDFHTQKNIIHYIVGWRECRRVACKNTSGIYICNDTTQTVRVTGERIYSLGKIPSDNCCHQGPPENPTKKAGHGMSGQKFTGTGFNVIVAYANCNKGEMEYRPQMGPEDNPWGPNLQCFTEFYGLSPSPTNGDVVTKRKRDGVVEEREWELVDDGTGVMDLKEKEVKGVVEEREVEENEVGGDVDVLKLEEWEMSKRDERAVKRFEA</sequence>
<organism evidence="2 3">
    <name type="scientific">Neurospora tetraspora</name>
    <dbReference type="NCBI Taxonomy" id="94610"/>
    <lineage>
        <taxon>Eukaryota</taxon>
        <taxon>Fungi</taxon>
        <taxon>Dikarya</taxon>
        <taxon>Ascomycota</taxon>
        <taxon>Pezizomycotina</taxon>
        <taxon>Sordariomycetes</taxon>
        <taxon>Sordariomycetidae</taxon>
        <taxon>Sordariales</taxon>
        <taxon>Sordariaceae</taxon>
        <taxon>Neurospora</taxon>
    </lineage>
</organism>
<evidence type="ECO:0000256" key="1">
    <source>
        <dbReference type="SAM" id="SignalP"/>
    </source>
</evidence>
<dbReference type="RefSeq" id="XP_062685415.1">
    <property type="nucleotide sequence ID" value="XM_062829488.1"/>
</dbReference>
<gene>
    <name evidence="2" type="ORF">B0H65DRAFT_547096</name>
</gene>